<keyword evidence="3" id="KW-1185">Reference proteome</keyword>
<name>A0ABT5SX34_9PSEU</name>
<proteinExistence type="predicted"/>
<protein>
    <submittedName>
        <fullName evidence="2">Uncharacterized protein</fullName>
    </submittedName>
</protein>
<dbReference type="EMBL" id="JAQZAO010000005">
    <property type="protein sequence ID" value="MDD7966557.1"/>
    <property type="molecule type" value="Genomic_DNA"/>
</dbReference>
<reference evidence="2 3" key="1">
    <citation type="submission" date="2023-02" db="EMBL/GenBank/DDBJ databases">
        <title>Genome sequencing required for Actinomycetospora new species description.</title>
        <authorList>
            <person name="Saimee Y."/>
            <person name="Duangmal K."/>
        </authorList>
    </citation>
    <scope>NUCLEOTIDE SEQUENCE [LARGE SCALE GENOMIC DNA]</scope>
    <source>
        <strain evidence="2 3">DW7H6</strain>
    </source>
</reference>
<comment type="caution">
    <text evidence="2">The sequence shown here is derived from an EMBL/GenBank/DDBJ whole genome shotgun (WGS) entry which is preliminary data.</text>
</comment>
<evidence type="ECO:0000313" key="2">
    <source>
        <dbReference type="EMBL" id="MDD7966557.1"/>
    </source>
</evidence>
<accession>A0ABT5SX34</accession>
<feature type="compositionally biased region" description="Polar residues" evidence="1">
    <location>
        <begin position="161"/>
        <end position="173"/>
    </location>
</feature>
<sequence>MDDEDAASGERATLVDRARPLAPPAVRLLPASGLSALSAGAVLVADVFAVGPVLDVVSAVAVVSAAPEVGVEALDGLGPHSTDCGAPDGRPYVLLDLAHVADSSLAVDVDDLEPPVKEVVHRSLGARAAALVDLVEQPRPDFSASRSVSRRVARAGTVSRNQSFSPVTWSSPA</sequence>
<dbReference type="RefSeq" id="WP_274201062.1">
    <property type="nucleotide sequence ID" value="NZ_JAQZAO010000005.1"/>
</dbReference>
<dbReference type="Proteomes" id="UP001300763">
    <property type="component" value="Unassembled WGS sequence"/>
</dbReference>
<evidence type="ECO:0000256" key="1">
    <source>
        <dbReference type="SAM" id="MobiDB-lite"/>
    </source>
</evidence>
<gene>
    <name evidence="2" type="ORF">PGB27_14565</name>
</gene>
<organism evidence="2 3">
    <name type="scientific">Actinomycetospora lemnae</name>
    <dbReference type="NCBI Taxonomy" id="3019891"/>
    <lineage>
        <taxon>Bacteria</taxon>
        <taxon>Bacillati</taxon>
        <taxon>Actinomycetota</taxon>
        <taxon>Actinomycetes</taxon>
        <taxon>Pseudonocardiales</taxon>
        <taxon>Pseudonocardiaceae</taxon>
        <taxon>Actinomycetospora</taxon>
    </lineage>
</organism>
<feature type="region of interest" description="Disordered" evidence="1">
    <location>
        <begin position="141"/>
        <end position="173"/>
    </location>
</feature>
<evidence type="ECO:0000313" key="3">
    <source>
        <dbReference type="Proteomes" id="UP001300763"/>
    </source>
</evidence>